<proteinExistence type="predicted"/>
<organism evidence="2 3">
    <name type="scientific">Amycolatopsis magusensis</name>
    <dbReference type="NCBI Taxonomy" id="882444"/>
    <lineage>
        <taxon>Bacteria</taxon>
        <taxon>Bacillati</taxon>
        <taxon>Actinomycetota</taxon>
        <taxon>Actinomycetes</taxon>
        <taxon>Pseudonocardiales</taxon>
        <taxon>Pseudonocardiaceae</taxon>
        <taxon>Amycolatopsis</taxon>
    </lineage>
</organism>
<comment type="caution">
    <text evidence="2">The sequence shown here is derived from an EMBL/GenBank/DDBJ whole genome shotgun (WGS) entry which is preliminary data.</text>
</comment>
<feature type="compositionally biased region" description="Basic and acidic residues" evidence="1">
    <location>
        <begin position="128"/>
        <end position="147"/>
    </location>
</feature>
<keyword evidence="2" id="KW-0378">Hydrolase</keyword>
<keyword evidence="3" id="KW-1185">Reference proteome</keyword>
<evidence type="ECO:0000313" key="2">
    <source>
        <dbReference type="EMBL" id="MBP2184005.1"/>
    </source>
</evidence>
<keyword evidence="2" id="KW-0540">Nuclease</keyword>
<feature type="region of interest" description="Disordered" evidence="1">
    <location>
        <begin position="1"/>
        <end position="24"/>
    </location>
</feature>
<feature type="region of interest" description="Disordered" evidence="1">
    <location>
        <begin position="263"/>
        <end position="288"/>
    </location>
</feature>
<feature type="compositionally biased region" description="Low complexity" evidence="1">
    <location>
        <begin position="148"/>
        <end position="164"/>
    </location>
</feature>
<accession>A0ABS4PX54</accession>
<keyword evidence="2" id="KW-0269">Exonuclease</keyword>
<feature type="compositionally biased region" description="Basic and acidic residues" evidence="1">
    <location>
        <begin position="165"/>
        <end position="185"/>
    </location>
</feature>
<reference evidence="2 3" key="1">
    <citation type="submission" date="2021-03" db="EMBL/GenBank/DDBJ databases">
        <title>Sequencing the genomes of 1000 actinobacteria strains.</title>
        <authorList>
            <person name="Klenk H.-P."/>
        </authorList>
    </citation>
    <scope>NUCLEOTIDE SEQUENCE [LARGE SCALE GENOMIC DNA]</scope>
    <source>
        <strain evidence="2 3">DSM 45510</strain>
    </source>
</reference>
<dbReference type="EMBL" id="JAGGMS010000001">
    <property type="protein sequence ID" value="MBP2184005.1"/>
    <property type="molecule type" value="Genomic_DNA"/>
</dbReference>
<gene>
    <name evidence="2" type="ORF">JOM49_005531</name>
</gene>
<evidence type="ECO:0000313" key="3">
    <source>
        <dbReference type="Proteomes" id="UP000741013"/>
    </source>
</evidence>
<name>A0ABS4PX54_9PSEU</name>
<protein>
    <submittedName>
        <fullName evidence="2">DNA repair exonuclease SbcCD ATPase subunit</fullName>
    </submittedName>
</protein>
<sequence length="380" mass="41613">MDDREREDGEEGAPTGGGAGERRTRQCALDGCDRRFVPASNRQKFCGPAHQQQAQALRRRPVGPELPLAELEQIRDDAVATIVPAAEALTEKLTALLERLTGINDSAVARIAAAETAAAEARAAQQDAAERAADADAARERAERQARIDAAARTAAENEAAAAGRDAESARADKHRAEVAQAESERDARWLAEQLAELRQQHAELAGRHDQLEAQHASLTEAHAELGRARDTDRAAHTQAVHELELRHRDQLTDVRQAHAQELAEAERRHTADREQLTRRHHEETDRLRADHTTALARLTTDLEQARVRDTEQRRTIEQQTARLAEHERATAAARTLARDYAALFEVATDVAATDPATGRDIRAELAAALRGRSTPGPLG</sequence>
<dbReference type="Proteomes" id="UP000741013">
    <property type="component" value="Unassembled WGS sequence"/>
</dbReference>
<feature type="compositionally biased region" description="Basic and acidic residues" evidence="1">
    <location>
        <begin position="265"/>
        <end position="288"/>
    </location>
</feature>
<evidence type="ECO:0000256" key="1">
    <source>
        <dbReference type="SAM" id="MobiDB-lite"/>
    </source>
</evidence>
<feature type="region of interest" description="Disordered" evidence="1">
    <location>
        <begin position="128"/>
        <end position="185"/>
    </location>
</feature>
<dbReference type="GO" id="GO:0004527">
    <property type="term" value="F:exonuclease activity"/>
    <property type="evidence" value="ECO:0007669"/>
    <property type="project" value="UniProtKB-KW"/>
</dbReference>
<dbReference type="RefSeq" id="WP_209667079.1">
    <property type="nucleotide sequence ID" value="NZ_JAGGMS010000001.1"/>
</dbReference>